<organism evidence="1">
    <name type="scientific">Tanacetum cinerariifolium</name>
    <name type="common">Dalmatian daisy</name>
    <name type="synonym">Chrysanthemum cinerariifolium</name>
    <dbReference type="NCBI Taxonomy" id="118510"/>
    <lineage>
        <taxon>Eukaryota</taxon>
        <taxon>Viridiplantae</taxon>
        <taxon>Streptophyta</taxon>
        <taxon>Embryophyta</taxon>
        <taxon>Tracheophyta</taxon>
        <taxon>Spermatophyta</taxon>
        <taxon>Magnoliopsida</taxon>
        <taxon>eudicotyledons</taxon>
        <taxon>Gunneridae</taxon>
        <taxon>Pentapetalae</taxon>
        <taxon>asterids</taxon>
        <taxon>campanulids</taxon>
        <taxon>Asterales</taxon>
        <taxon>Asteraceae</taxon>
        <taxon>Asteroideae</taxon>
        <taxon>Anthemideae</taxon>
        <taxon>Anthemidinae</taxon>
        <taxon>Tanacetum</taxon>
    </lineage>
</organism>
<dbReference type="EMBL" id="BKCJ011882122">
    <property type="protein sequence ID" value="GFD60755.1"/>
    <property type="molecule type" value="Genomic_DNA"/>
</dbReference>
<feature type="non-terminal residue" evidence="1">
    <location>
        <position position="1"/>
    </location>
</feature>
<protein>
    <submittedName>
        <fullName evidence="1">Uncharacterized protein</fullName>
    </submittedName>
</protein>
<evidence type="ECO:0000313" key="1">
    <source>
        <dbReference type="EMBL" id="GFD60755.1"/>
    </source>
</evidence>
<gene>
    <name evidence="1" type="ORF">Tci_932724</name>
</gene>
<accession>A0A699XLI9</accession>
<reference evidence="1" key="1">
    <citation type="journal article" date="2019" name="Sci. Rep.">
        <title>Draft genome of Tanacetum cinerariifolium, the natural source of mosquito coil.</title>
        <authorList>
            <person name="Yamashiro T."/>
            <person name="Shiraishi A."/>
            <person name="Satake H."/>
            <person name="Nakayama K."/>
        </authorList>
    </citation>
    <scope>NUCLEOTIDE SEQUENCE</scope>
</reference>
<comment type="caution">
    <text evidence="1">The sequence shown here is derived from an EMBL/GenBank/DDBJ whole genome shotgun (WGS) entry which is preliminary data.</text>
</comment>
<sequence>YGRSGYSPRTPVGLVDAQRNNIQRSATMLYLSSRLPLIIASPALGSVALDLRRDCAFR</sequence>
<proteinExistence type="predicted"/>
<dbReference type="AlphaFoldDB" id="A0A699XLI9"/>
<name>A0A699XLI9_TANCI</name>